<dbReference type="EMBL" id="LXQA010821023">
    <property type="protein sequence ID" value="MCI72583.1"/>
    <property type="molecule type" value="Genomic_DNA"/>
</dbReference>
<reference evidence="1 2" key="1">
    <citation type="journal article" date="2018" name="Front. Plant Sci.">
        <title>Red Clover (Trifolium pratense) and Zigzag Clover (T. medium) - A Picture of Genomic Similarities and Differences.</title>
        <authorList>
            <person name="Dluhosova J."/>
            <person name="Istvanek J."/>
            <person name="Nedelnik J."/>
            <person name="Repkova J."/>
        </authorList>
    </citation>
    <scope>NUCLEOTIDE SEQUENCE [LARGE SCALE GENOMIC DNA]</scope>
    <source>
        <strain evidence="2">cv. 10/8</strain>
        <tissue evidence="1">Leaf</tissue>
    </source>
</reference>
<proteinExistence type="predicted"/>
<dbReference type="Proteomes" id="UP000265520">
    <property type="component" value="Unassembled WGS sequence"/>
</dbReference>
<accession>A0A392UG99</accession>
<dbReference type="AlphaFoldDB" id="A0A392UG99"/>
<keyword evidence="2" id="KW-1185">Reference proteome</keyword>
<comment type="caution">
    <text evidence="1">The sequence shown here is derived from an EMBL/GenBank/DDBJ whole genome shotgun (WGS) entry which is preliminary data.</text>
</comment>
<name>A0A392UG99_9FABA</name>
<evidence type="ECO:0000313" key="2">
    <source>
        <dbReference type="Proteomes" id="UP000265520"/>
    </source>
</evidence>
<evidence type="ECO:0000313" key="1">
    <source>
        <dbReference type="EMBL" id="MCI72583.1"/>
    </source>
</evidence>
<feature type="non-terminal residue" evidence="1">
    <location>
        <position position="1"/>
    </location>
</feature>
<protein>
    <submittedName>
        <fullName evidence="1">Uncharacterized protein</fullName>
    </submittedName>
</protein>
<organism evidence="1 2">
    <name type="scientific">Trifolium medium</name>
    <dbReference type="NCBI Taxonomy" id="97028"/>
    <lineage>
        <taxon>Eukaryota</taxon>
        <taxon>Viridiplantae</taxon>
        <taxon>Streptophyta</taxon>
        <taxon>Embryophyta</taxon>
        <taxon>Tracheophyta</taxon>
        <taxon>Spermatophyta</taxon>
        <taxon>Magnoliopsida</taxon>
        <taxon>eudicotyledons</taxon>
        <taxon>Gunneridae</taxon>
        <taxon>Pentapetalae</taxon>
        <taxon>rosids</taxon>
        <taxon>fabids</taxon>
        <taxon>Fabales</taxon>
        <taxon>Fabaceae</taxon>
        <taxon>Papilionoideae</taxon>
        <taxon>50 kb inversion clade</taxon>
        <taxon>NPAAA clade</taxon>
        <taxon>Hologalegina</taxon>
        <taxon>IRL clade</taxon>
        <taxon>Trifolieae</taxon>
        <taxon>Trifolium</taxon>
    </lineage>
</organism>
<sequence length="32" mass="3577">RGSEKLADPRQLEDFLLTCFAVPRQASLSEKA</sequence>